<reference evidence="2 3" key="1">
    <citation type="journal article" date="2021" name="Nat. Commun.">
        <title>Reductive evolution and unique predatory mode in the CPR bacterium Vampirococcus lugosii.</title>
        <authorList>
            <person name="Moreira D."/>
            <person name="Zivanovic Y."/>
            <person name="Lopez-Archilla A.I."/>
            <person name="Iniesto M."/>
            <person name="Lopez-Garcia P."/>
        </authorList>
    </citation>
    <scope>NUCLEOTIDE SEQUENCE [LARGE SCALE GENOMIC DNA]</scope>
    <source>
        <strain evidence="2">Chiprana</strain>
    </source>
</reference>
<keyword evidence="1" id="KW-1133">Transmembrane helix</keyword>
<name>A0ABS5QLI1_9BACT</name>
<sequence length="102" mass="12658">MFLNFKILILIYFIALIFLIILSFFFNYILILLIFIMFIPFLRIFYIRELFYDFSISLYNFYNIGFFDNIEKEFIKNNEEKNKEKEKVDFNSELDELKNKII</sequence>
<accession>A0ABS5QLI1</accession>
<feature type="transmembrane region" description="Helical" evidence="1">
    <location>
        <begin position="7"/>
        <end position="22"/>
    </location>
</feature>
<organism evidence="2 3">
    <name type="scientific">Candidatus Vampirococcus lugosii</name>
    <dbReference type="NCBI Taxonomy" id="2789015"/>
    <lineage>
        <taxon>Bacteria</taxon>
        <taxon>Candidatus Absconditibacteriota</taxon>
        <taxon>Vampirococcus</taxon>
    </lineage>
</organism>
<keyword evidence="1" id="KW-0472">Membrane</keyword>
<evidence type="ECO:0000313" key="3">
    <source>
        <dbReference type="Proteomes" id="UP000680365"/>
    </source>
</evidence>
<comment type="caution">
    <text evidence="2">The sequence shown here is derived from an EMBL/GenBank/DDBJ whole genome shotgun (WGS) entry which is preliminary data.</text>
</comment>
<keyword evidence="3" id="KW-1185">Reference proteome</keyword>
<proteinExistence type="predicted"/>
<evidence type="ECO:0000256" key="1">
    <source>
        <dbReference type="SAM" id="Phobius"/>
    </source>
</evidence>
<dbReference type="EMBL" id="JAEDAM010000029">
    <property type="protein sequence ID" value="MBS8121998.1"/>
    <property type="molecule type" value="Genomic_DNA"/>
</dbReference>
<evidence type="ECO:0000313" key="2">
    <source>
        <dbReference type="EMBL" id="MBS8121998.1"/>
    </source>
</evidence>
<gene>
    <name evidence="2" type="ORF">VAMP_62n83</name>
</gene>
<feature type="transmembrane region" description="Helical" evidence="1">
    <location>
        <begin position="28"/>
        <end position="46"/>
    </location>
</feature>
<keyword evidence="1" id="KW-0812">Transmembrane</keyword>
<dbReference type="Proteomes" id="UP000680365">
    <property type="component" value="Unassembled WGS sequence"/>
</dbReference>
<protein>
    <submittedName>
        <fullName evidence="2">Uncharacterized protein</fullName>
    </submittedName>
</protein>